<reference evidence="1 2" key="1">
    <citation type="submission" date="2015-09" db="EMBL/GenBank/DDBJ databases">
        <authorList>
            <consortium name="Pathogen Informatics"/>
        </authorList>
    </citation>
    <scope>NUCLEOTIDE SEQUENCE [LARGE SCALE GENOMIC DNA]</scope>
    <source>
        <strain evidence="1 2">2789STDY5834956</strain>
    </source>
</reference>
<sequence>MNLILEINGEKKNFALGTIKGKTQRRFYEIRDILIDAEKGDLEYRTEHFDMMVGFICECFNNKFTADDLLENLDITDINIWIMKIQKFIEDKTAAKMKKISKNS</sequence>
<dbReference type="EMBL" id="CZBO01000001">
    <property type="protein sequence ID" value="CUP72745.1"/>
    <property type="molecule type" value="Genomic_DNA"/>
</dbReference>
<dbReference type="InterPro" id="IPR057006">
    <property type="entry name" value="Phage_TAC_19"/>
</dbReference>
<organism evidence="1 2">
    <name type="scientific">Clostridium baratii</name>
    <dbReference type="NCBI Taxonomy" id="1561"/>
    <lineage>
        <taxon>Bacteria</taxon>
        <taxon>Bacillati</taxon>
        <taxon>Bacillota</taxon>
        <taxon>Clostridia</taxon>
        <taxon>Eubacteriales</taxon>
        <taxon>Clostridiaceae</taxon>
        <taxon>Clostridium</taxon>
    </lineage>
</organism>
<dbReference type="RefSeq" id="WP_055206626.1">
    <property type="nucleotide sequence ID" value="NZ_CZBO01000001.1"/>
</dbReference>
<dbReference type="AlphaFoldDB" id="A0A174QPN2"/>
<proteinExistence type="predicted"/>
<protein>
    <submittedName>
        <fullName evidence="1">Uncharacterized protein</fullName>
    </submittedName>
</protein>
<name>A0A174QPN2_9CLOT</name>
<evidence type="ECO:0000313" key="1">
    <source>
        <dbReference type="EMBL" id="CUP72745.1"/>
    </source>
</evidence>
<dbReference type="Proteomes" id="UP000095563">
    <property type="component" value="Unassembled WGS sequence"/>
</dbReference>
<evidence type="ECO:0000313" key="2">
    <source>
        <dbReference type="Proteomes" id="UP000095563"/>
    </source>
</evidence>
<accession>A0A174QPN2</accession>
<gene>
    <name evidence="1" type="ORF">ERS852568_00569</name>
</gene>
<dbReference type="NCBIfam" id="NF047360">
    <property type="entry name" value="tail_chap_PVL"/>
    <property type="match status" value="1"/>
</dbReference>
<dbReference type="Pfam" id="PF23857">
    <property type="entry name" value="Phage_TAC_19"/>
    <property type="match status" value="1"/>
</dbReference>